<dbReference type="Gene3D" id="1.10.150.870">
    <property type="match status" value="1"/>
</dbReference>
<dbReference type="InterPro" id="IPR029460">
    <property type="entry name" value="DNAPol_HHH"/>
</dbReference>
<evidence type="ECO:0000256" key="5">
    <source>
        <dbReference type="ARBA" id="ARBA00022932"/>
    </source>
</evidence>
<dbReference type="GO" id="GO:0008408">
    <property type="term" value="F:3'-5' exonuclease activity"/>
    <property type="evidence" value="ECO:0007669"/>
    <property type="project" value="InterPro"/>
</dbReference>
<dbReference type="Proteomes" id="UP000225191">
    <property type="component" value="Segment"/>
</dbReference>
<feature type="domain" description="Polymerase/histidinol phosphatase N-terminal" evidence="8">
    <location>
        <begin position="47"/>
        <end position="118"/>
    </location>
</feature>
<dbReference type="NCBIfam" id="TIGR00594">
    <property type="entry name" value="polc"/>
    <property type="match status" value="1"/>
</dbReference>
<organism evidence="9 10">
    <name type="scientific">Mycobacterium phage Lukilu</name>
    <dbReference type="NCBI Taxonomy" id="1913044"/>
    <lineage>
        <taxon>Viruses</taxon>
        <taxon>Duplodnaviria</taxon>
        <taxon>Heunggongvirae</taxon>
        <taxon>Uroviricota</taxon>
        <taxon>Caudoviricetes</taxon>
        <taxon>Ceeclamvirinae</taxon>
        <taxon>Bixzunavirus</taxon>
        <taxon>Bixzunavirus lukilu</taxon>
    </lineage>
</organism>
<evidence type="ECO:0000256" key="1">
    <source>
        <dbReference type="ARBA" id="ARBA00012417"/>
    </source>
</evidence>
<evidence type="ECO:0000256" key="3">
    <source>
        <dbReference type="ARBA" id="ARBA00022695"/>
    </source>
</evidence>
<evidence type="ECO:0000259" key="8">
    <source>
        <dbReference type="SMART" id="SM00481"/>
    </source>
</evidence>
<name>A0A1J0MA20_9CAUD</name>
<dbReference type="EMBL" id="KX831080">
    <property type="protein sequence ID" value="APD17209.1"/>
    <property type="molecule type" value="Genomic_DNA"/>
</dbReference>
<reference evidence="9 10" key="1">
    <citation type="submission" date="2016-09" db="EMBL/GenBank/DDBJ databases">
        <authorList>
            <person name="Anselmo A.F."/>
            <person name="Braun M.R."/>
            <person name="Demming S.E."/>
            <person name="Johnson R.I."/>
            <person name="Kranig C.J."/>
            <person name="Restrepo Toro I."/>
            <person name="Wolyniak M.J."/>
            <person name="Westholm D.E."/>
            <person name="Ball S.L."/>
            <person name="Garlena R.A."/>
            <person name="Russell D.A."/>
            <person name="Pope W.H."/>
            <person name="Jacobs-Sera D."/>
            <person name="Hendrix R.W."/>
            <person name="Hatfull G.F."/>
        </authorList>
    </citation>
    <scope>NUCLEOTIDE SEQUENCE [LARGE SCALE GENOMIC DNA]</scope>
</reference>
<dbReference type="GO" id="GO:0003887">
    <property type="term" value="F:DNA-directed DNA polymerase activity"/>
    <property type="evidence" value="ECO:0007669"/>
    <property type="project" value="UniProtKB-KW"/>
</dbReference>
<evidence type="ECO:0000256" key="6">
    <source>
        <dbReference type="ARBA" id="ARBA00049244"/>
    </source>
</evidence>
<keyword evidence="5" id="KW-0239">DNA-directed DNA polymerase</keyword>
<dbReference type="InterPro" id="IPR011708">
    <property type="entry name" value="DNA_pol3_alpha_NTPase_dom"/>
</dbReference>
<evidence type="ECO:0000256" key="7">
    <source>
        <dbReference type="SAM" id="MobiDB-lite"/>
    </source>
</evidence>
<feature type="compositionally biased region" description="Low complexity" evidence="7">
    <location>
        <begin position="29"/>
        <end position="41"/>
    </location>
</feature>
<gene>
    <name evidence="9" type="ORF">SEA_LUKILU_200</name>
</gene>
<dbReference type="InterPro" id="IPR040982">
    <property type="entry name" value="DNA_pol3_finger"/>
</dbReference>
<dbReference type="CDD" id="cd04485">
    <property type="entry name" value="DnaE_OBF"/>
    <property type="match status" value="1"/>
</dbReference>
<dbReference type="SUPFAM" id="SSF89550">
    <property type="entry name" value="PHP domain-like"/>
    <property type="match status" value="1"/>
</dbReference>
<evidence type="ECO:0000313" key="9">
    <source>
        <dbReference type="EMBL" id="APD17209.1"/>
    </source>
</evidence>
<evidence type="ECO:0000256" key="4">
    <source>
        <dbReference type="ARBA" id="ARBA00022705"/>
    </source>
</evidence>
<sequence length="1172" mass="131308">MSGTGPTPGAMGMAPGVRWVLDIHERTSSTFHTTHSPTRRSMSSGKAALHNHGETSILDGRSRPEEMAARAKECGDESVAITDHDDVGGHFRFQKACQAAGVKPVLGAEQRWMLNIADSRERKTGASDSSHIVLLAENNTGLRNLWALSSLAYEPEQFYKKPQLDPGLLMQYRDGLWASDGCMLTRFADYVVNDQEDLARQEWGVLLHIFGDHFYSELHTWQFINPVSPEQQALNAKMSKINLAKVRLAKEMGVPLVVVNDAHYAHERQWQEHRAIWDMSTGSWKKDQHEERGHAADWMMNADEIRHYMGLHGVGTSVIEEAMRNSGWIADQCNAEIDGKLLAMPRLHATDAEDAAAFRRAIEEGFKRFVVDKGLPEDVYRQRLEYEAKLIIDKNMAGYFNVVADYVLAARNGTYHQAITGDPKPKPCLCGPGRGSAGGSLVTYVMGITSIDPIKYDLMFERFINPDRPDFPDIDVDFQKSKKGLVKQYLGKRYGDNNVVSIGTRTHSRPRQMLQDLCRAQGIPFGEMKKMIDLVEQVDQIAPFEEGMELPEDEDPPTWGEVLQEIGGELAPYAKKYPDLFNLMEQMVNMVRGVGVHPAGVLVNTDPVFPGLIPTRRKGGADIRATQFDMYELEELGGVKDDLLANKGLDVLDIARDLIYERHGVWIDYDGFGFGIPEGAEKVIALNEERYLNDPAIYDQIDRGQTAGLFQVNTPAGTKLAMRFKPRSVVDMADLASINRPGVTRVPGLLDKYIERRHGREQVTYDHPLMESITGPSSSMNTYGILVYQEQLIRTAKELAGFTPGEAERLRKGIGKKKMEIINELEPKFLDGCMANSEFVNQGGTRKVADRIWQSLKAAGAYAFNKSHGVGYALQPCQEAWVKHYYFDEFITGCLVIHTDKTIRFLRECRQRKRAVLPPDVNQSGAGFTLTDEGIRFGLTDISGIGDAAMPDILANRPFKDLDDFLARASKSGGAKKGVVDALIKVGAFDFTGEHRQVMLEKVYRHRRGLSAPVKWAKMSLDEQVAEIAAKRRVKPEDYPVYNFEDPQFIHDLEVEMLGTFVSYDPMAKYARMIDGECIRHPMDYDDFEPGDRFCVGGKLVKARTHRQKNGKQMAFLAVHWNEEDFEILAFADAWARCQPLLKVGMPVVCEVIKLGGGGASLSTVERLDTIV</sequence>
<dbReference type="GO" id="GO:0006260">
    <property type="term" value="P:DNA replication"/>
    <property type="evidence" value="ECO:0007669"/>
    <property type="project" value="UniProtKB-KW"/>
</dbReference>
<dbReference type="EC" id="2.7.7.7" evidence="1"/>
<dbReference type="InterPro" id="IPR016195">
    <property type="entry name" value="Pol/histidinol_Pase-like"/>
</dbReference>
<dbReference type="PANTHER" id="PTHR32294:SF0">
    <property type="entry name" value="DNA POLYMERASE III SUBUNIT ALPHA"/>
    <property type="match status" value="1"/>
</dbReference>
<keyword evidence="10" id="KW-1185">Reference proteome</keyword>
<dbReference type="Pfam" id="PF02811">
    <property type="entry name" value="PHP"/>
    <property type="match status" value="1"/>
</dbReference>
<dbReference type="Pfam" id="PF14579">
    <property type="entry name" value="HHH_6"/>
    <property type="match status" value="1"/>
</dbReference>
<dbReference type="PANTHER" id="PTHR32294">
    <property type="entry name" value="DNA POLYMERASE III SUBUNIT ALPHA"/>
    <property type="match status" value="1"/>
</dbReference>
<comment type="catalytic activity">
    <reaction evidence="6">
        <text>DNA(n) + a 2'-deoxyribonucleoside 5'-triphosphate = DNA(n+1) + diphosphate</text>
        <dbReference type="Rhea" id="RHEA:22508"/>
        <dbReference type="Rhea" id="RHEA-COMP:17339"/>
        <dbReference type="Rhea" id="RHEA-COMP:17340"/>
        <dbReference type="ChEBI" id="CHEBI:33019"/>
        <dbReference type="ChEBI" id="CHEBI:61560"/>
        <dbReference type="ChEBI" id="CHEBI:173112"/>
        <dbReference type="EC" id="2.7.7.7"/>
    </reaction>
</comment>
<accession>A0A1J0MA20</accession>
<keyword evidence="3" id="KW-0548">Nucleotidyltransferase</keyword>
<evidence type="ECO:0000313" key="10">
    <source>
        <dbReference type="Proteomes" id="UP000225191"/>
    </source>
</evidence>
<dbReference type="Pfam" id="PF17657">
    <property type="entry name" value="DNA_pol3_finger"/>
    <property type="match status" value="1"/>
</dbReference>
<keyword evidence="4" id="KW-0235">DNA replication</keyword>
<evidence type="ECO:0000256" key="2">
    <source>
        <dbReference type="ARBA" id="ARBA00022679"/>
    </source>
</evidence>
<dbReference type="InterPro" id="IPR003141">
    <property type="entry name" value="Pol/His_phosphatase_N"/>
</dbReference>
<protein>
    <recommendedName>
        <fullName evidence="1">DNA-directed DNA polymerase</fullName>
        <ecNumber evidence="1">2.7.7.7</ecNumber>
    </recommendedName>
</protein>
<dbReference type="InterPro" id="IPR004013">
    <property type="entry name" value="PHP_dom"/>
</dbReference>
<proteinExistence type="predicted"/>
<dbReference type="Gene3D" id="3.20.20.140">
    <property type="entry name" value="Metal-dependent hydrolases"/>
    <property type="match status" value="1"/>
</dbReference>
<keyword evidence="2" id="KW-0808">Transferase</keyword>
<dbReference type="Pfam" id="PF07733">
    <property type="entry name" value="DNA_pol3_alpha"/>
    <property type="match status" value="1"/>
</dbReference>
<feature type="region of interest" description="Disordered" evidence="7">
    <location>
        <begin position="29"/>
        <end position="67"/>
    </location>
</feature>
<dbReference type="InterPro" id="IPR004805">
    <property type="entry name" value="DnaE2/DnaE/PolC"/>
</dbReference>
<dbReference type="SMART" id="SM00481">
    <property type="entry name" value="POLIIIAc"/>
    <property type="match status" value="1"/>
</dbReference>